<dbReference type="InterPro" id="IPR036390">
    <property type="entry name" value="WH_DNA-bd_sf"/>
</dbReference>
<dbReference type="Pfam" id="PF00126">
    <property type="entry name" value="HTH_1"/>
    <property type="match status" value="1"/>
</dbReference>
<reference evidence="8" key="4">
    <citation type="submission" date="2023-07" db="EMBL/GenBank/DDBJ databases">
        <title>A collection of bacterial strains from the Burkholderia cepacia Research Laboratory and Repository.</title>
        <authorList>
            <person name="Lipuma J."/>
            <person name="Spilker T."/>
            <person name="Caverly L."/>
        </authorList>
    </citation>
    <scope>NUCLEOTIDE SEQUENCE</scope>
    <source>
        <strain evidence="8">AU44979</strain>
    </source>
</reference>
<accession>A0A1E3FWB9</accession>
<reference evidence="7 10" key="2">
    <citation type="submission" date="2021-03" db="EMBL/GenBank/DDBJ databases">
        <title>Clinical course, treatment and visual outcome of an outbreak of Burkholderia contaminans endophthalmitis following cataract surgery.</title>
        <authorList>
            <person name="Lind C."/>
            <person name="Olsen K."/>
            <person name="Angelsen N.K."/>
            <person name="Krefting E.A."/>
            <person name="Fossen K."/>
            <person name="Gravningen K."/>
            <person name="Depoorter E."/>
            <person name="Vandamme P."/>
            <person name="Bertelsen G."/>
        </authorList>
    </citation>
    <scope>NUCLEOTIDE SEQUENCE [LARGE SCALE GENOMIC DNA]</scope>
    <source>
        <strain evidence="7 10">51242556</strain>
    </source>
</reference>
<dbReference type="Proteomes" id="UP001172109">
    <property type="component" value="Unassembled WGS sequence"/>
</dbReference>
<dbReference type="EMBL" id="CP090642">
    <property type="protein sequence ID" value="WFN22177.1"/>
    <property type="molecule type" value="Genomic_DNA"/>
</dbReference>
<protein>
    <submittedName>
        <fullName evidence="6">LysR family transcriptional regulator</fullName>
    </submittedName>
    <submittedName>
        <fullName evidence="8">LysR substrate-binding domain-containing protein</fullName>
    </submittedName>
</protein>
<dbReference type="RefSeq" id="WP_039362704.1">
    <property type="nucleotide sequence ID" value="NZ_AP018359.1"/>
</dbReference>
<evidence type="ECO:0000256" key="2">
    <source>
        <dbReference type="ARBA" id="ARBA00023015"/>
    </source>
</evidence>
<dbReference type="Gene3D" id="3.40.190.10">
    <property type="entry name" value="Periplasmic binding protein-like II"/>
    <property type="match status" value="2"/>
</dbReference>
<dbReference type="PANTHER" id="PTHR30537">
    <property type="entry name" value="HTH-TYPE TRANSCRIPTIONAL REGULATOR"/>
    <property type="match status" value="1"/>
</dbReference>
<evidence type="ECO:0000313" key="9">
    <source>
        <dbReference type="EMBL" id="WFN22177.1"/>
    </source>
</evidence>
<dbReference type="PANTHER" id="PTHR30537:SF26">
    <property type="entry name" value="GLYCINE CLEAVAGE SYSTEM TRANSCRIPTIONAL ACTIVATOR"/>
    <property type="match status" value="1"/>
</dbReference>
<keyword evidence="3" id="KW-0238">DNA-binding</keyword>
<gene>
    <name evidence="7" type="ORF">J4M89_17025</name>
    <name evidence="6" type="ORF">JIN94_15485</name>
    <name evidence="9" type="ORF">LXE91_36390</name>
    <name evidence="8" type="ORF">QZM56_20920</name>
</gene>
<evidence type="ECO:0000313" key="8">
    <source>
        <dbReference type="EMBL" id="MDN7566970.1"/>
    </source>
</evidence>
<name>A0A1E3FWB9_9BURK</name>
<dbReference type="PRINTS" id="PR00039">
    <property type="entry name" value="HTHLYSR"/>
</dbReference>
<dbReference type="Gene3D" id="1.10.10.10">
    <property type="entry name" value="Winged helix-like DNA-binding domain superfamily/Winged helix DNA-binding domain"/>
    <property type="match status" value="1"/>
</dbReference>
<dbReference type="InterPro" id="IPR036388">
    <property type="entry name" value="WH-like_DNA-bd_sf"/>
</dbReference>
<dbReference type="GO" id="GO:0003700">
    <property type="term" value="F:DNA-binding transcription factor activity"/>
    <property type="evidence" value="ECO:0007669"/>
    <property type="project" value="InterPro"/>
</dbReference>
<dbReference type="PROSITE" id="PS50931">
    <property type="entry name" value="HTH_LYSR"/>
    <property type="match status" value="1"/>
</dbReference>
<dbReference type="SUPFAM" id="SSF53850">
    <property type="entry name" value="Periplasmic binding protein-like II"/>
    <property type="match status" value="1"/>
</dbReference>
<dbReference type="EMBL" id="JAENIB010000005">
    <property type="protein sequence ID" value="MBK1931290.1"/>
    <property type="molecule type" value="Genomic_DNA"/>
</dbReference>
<keyword evidence="4" id="KW-0804">Transcription</keyword>
<keyword evidence="10" id="KW-1185">Reference proteome</keyword>
<dbReference type="InterPro" id="IPR000847">
    <property type="entry name" value="LysR_HTH_N"/>
</dbReference>
<evidence type="ECO:0000256" key="3">
    <source>
        <dbReference type="ARBA" id="ARBA00023125"/>
    </source>
</evidence>
<dbReference type="Proteomes" id="UP000664048">
    <property type="component" value="Unassembled WGS sequence"/>
</dbReference>
<reference evidence="6" key="1">
    <citation type="submission" date="2021-01" db="EMBL/GenBank/DDBJ databases">
        <title>Outbreak of Burkholderia contaminns endophthalmitis traced to a clinical ventilation system.</title>
        <authorList>
            <person name="Lipuma J."/>
            <person name="Spilker T."/>
            <person name="Kratholm J."/>
        </authorList>
    </citation>
    <scope>NUCLEOTIDE SEQUENCE</scope>
    <source>
        <strain evidence="6">HI4954</strain>
    </source>
</reference>
<dbReference type="GeneID" id="93194760"/>
<evidence type="ECO:0000313" key="12">
    <source>
        <dbReference type="Proteomes" id="UP001220209"/>
    </source>
</evidence>
<dbReference type="InterPro" id="IPR005119">
    <property type="entry name" value="LysR_subst-bd"/>
</dbReference>
<dbReference type="SUPFAM" id="SSF46785">
    <property type="entry name" value="Winged helix' DNA-binding domain"/>
    <property type="match status" value="1"/>
</dbReference>
<organism evidence="8 11">
    <name type="scientific">Burkholderia contaminans</name>
    <dbReference type="NCBI Taxonomy" id="488447"/>
    <lineage>
        <taxon>Bacteria</taxon>
        <taxon>Pseudomonadati</taxon>
        <taxon>Pseudomonadota</taxon>
        <taxon>Betaproteobacteria</taxon>
        <taxon>Burkholderiales</taxon>
        <taxon>Burkholderiaceae</taxon>
        <taxon>Burkholderia</taxon>
        <taxon>Burkholderia cepacia complex</taxon>
    </lineage>
</organism>
<proteinExistence type="inferred from homology"/>
<evidence type="ECO:0000259" key="5">
    <source>
        <dbReference type="PROSITE" id="PS50931"/>
    </source>
</evidence>
<keyword evidence="2" id="KW-0805">Transcription regulation</keyword>
<dbReference type="OrthoDB" id="5526340at2"/>
<feature type="domain" description="HTH lysR-type" evidence="5">
    <location>
        <begin position="7"/>
        <end position="64"/>
    </location>
</feature>
<dbReference type="Proteomes" id="UP001220209">
    <property type="component" value="Chromosome 3"/>
</dbReference>
<dbReference type="InterPro" id="IPR058163">
    <property type="entry name" value="LysR-type_TF_proteobact-type"/>
</dbReference>
<dbReference type="Pfam" id="PF03466">
    <property type="entry name" value="LysR_substrate"/>
    <property type="match status" value="1"/>
</dbReference>
<dbReference type="EMBL" id="JAGEMX010000005">
    <property type="protein sequence ID" value="MBO1831078.1"/>
    <property type="molecule type" value="Genomic_DNA"/>
</dbReference>
<evidence type="ECO:0000313" key="7">
    <source>
        <dbReference type="EMBL" id="MBO1831078.1"/>
    </source>
</evidence>
<dbReference type="EMBL" id="JAUJQS010000014">
    <property type="protein sequence ID" value="MDN7566970.1"/>
    <property type="molecule type" value="Genomic_DNA"/>
</dbReference>
<evidence type="ECO:0000256" key="4">
    <source>
        <dbReference type="ARBA" id="ARBA00023163"/>
    </source>
</evidence>
<evidence type="ECO:0000313" key="6">
    <source>
        <dbReference type="EMBL" id="MBK1931290.1"/>
    </source>
</evidence>
<evidence type="ECO:0000313" key="10">
    <source>
        <dbReference type="Proteomes" id="UP000664048"/>
    </source>
</evidence>
<reference evidence="9 12" key="3">
    <citation type="submission" date="2021-12" db="EMBL/GenBank/DDBJ databases">
        <title>Genomic and phenotypic characterization of three Burkholderia contaminans isolates recovered from different sources.</title>
        <authorList>
            <person name="Lopez De Volder A."/>
            <person name="Fan Y."/>
            <person name="Nunvar J."/>
            <person name="Herrera T."/>
            <person name="Timp W."/>
            <person name="Degrossi J."/>
        </authorList>
    </citation>
    <scope>NUCLEOTIDE SEQUENCE [LARGE SCALE GENOMIC DNA]</scope>
    <source>
        <strain evidence="9 12">LMG 23361</strain>
    </source>
</reference>
<dbReference type="GO" id="GO:0043565">
    <property type="term" value="F:sequence-specific DNA binding"/>
    <property type="evidence" value="ECO:0007669"/>
    <property type="project" value="TreeGrafter"/>
</dbReference>
<dbReference type="Proteomes" id="UP000611459">
    <property type="component" value="Unassembled WGS sequence"/>
</dbReference>
<dbReference type="AlphaFoldDB" id="A0A1E3FWB9"/>
<dbReference type="GO" id="GO:0006351">
    <property type="term" value="P:DNA-templated transcription"/>
    <property type="evidence" value="ECO:0007669"/>
    <property type="project" value="TreeGrafter"/>
</dbReference>
<evidence type="ECO:0000256" key="1">
    <source>
        <dbReference type="ARBA" id="ARBA00009437"/>
    </source>
</evidence>
<evidence type="ECO:0000313" key="11">
    <source>
        <dbReference type="Proteomes" id="UP001172109"/>
    </source>
</evidence>
<comment type="similarity">
    <text evidence="1">Belongs to the LysR transcriptional regulatory family.</text>
</comment>
<sequence length="309" mass="34263">MKAKPLPPVYALRAFESAARTGSFTLAAEELSLTQSAVSKHVRTLEAYFGRKLFVRHGPKMTVTAEAHIFASGLRRGFRQIEEACVLFQSQRDVLRLKAPSTLTMRWLLDALAAFRDTRPAFEVQIASVWMDVDTVDFFSESYDCAILLGAGKFGEATQCVKLFDEWLIPVCSRATATVARTNPAACELIHPSPDRRDWRRWLKGSGHDLDVDITRGQVFDMLEQGIAAAIAGHGISIGDLALCATAIDEKQLVLPFKTAVNTGDAYYLVWPDDSAKAAQVRDLLAFLERRMPRLTFPGIRFNGPGQDL</sequence>